<dbReference type="RefSeq" id="WP_254169308.1">
    <property type="nucleotide sequence ID" value="NZ_JAHESF010000044.1"/>
</dbReference>
<evidence type="ECO:0000256" key="1">
    <source>
        <dbReference type="SAM" id="MobiDB-lite"/>
    </source>
</evidence>
<organism evidence="2 3">
    <name type="scientific">Chryseosolibacter histidini</name>
    <dbReference type="NCBI Taxonomy" id="2782349"/>
    <lineage>
        <taxon>Bacteria</taxon>
        <taxon>Pseudomonadati</taxon>
        <taxon>Bacteroidota</taxon>
        <taxon>Cytophagia</taxon>
        <taxon>Cytophagales</taxon>
        <taxon>Chryseotaleaceae</taxon>
        <taxon>Chryseosolibacter</taxon>
    </lineage>
</organism>
<gene>
    <name evidence="2" type="ORF">KK083_27265</name>
</gene>
<proteinExistence type="predicted"/>
<protein>
    <submittedName>
        <fullName evidence="2">YdeI/OmpD-associated family protein</fullName>
    </submittedName>
</protein>
<dbReference type="Proteomes" id="UP001319200">
    <property type="component" value="Unassembled WGS sequence"/>
</dbReference>
<comment type="caution">
    <text evidence="2">The sequence shown here is derived from an EMBL/GenBank/DDBJ whole genome shotgun (WGS) entry which is preliminary data.</text>
</comment>
<evidence type="ECO:0000313" key="2">
    <source>
        <dbReference type="EMBL" id="MBT1700619.1"/>
    </source>
</evidence>
<name>A0AAP2DU19_9BACT</name>
<dbReference type="SUPFAM" id="SSF141694">
    <property type="entry name" value="AF2212/PG0164-like"/>
    <property type="match status" value="1"/>
</dbReference>
<reference evidence="2 3" key="1">
    <citation type="submission" date="2021-05" db="EMBL/GenBank/DDBJ databases">
        <title>A Polyphasic approach of four new species of the genus Ohtaekwangia: Ohtaekwangia histidinii sp. nov., Ohtaekwangia cretensis sp. nov., Ohtaekwangia indiensis sp. nov., Ohtaekwangia reichenbachii sp. nov. from diverse environment.</title>
        <authorList>
            <person name="Octaviana S."/>
        </authorList>
    </citation>
    <scope>NUCLEOTIDE SEQUENCE [LARGE SCALE GENOMIC DNA]</scope>
    <source>
        <strain evidence="2 3">PWU4</strain>
    </source>
</reference>
<dbReference type="AlphaFoldDB" id="A0AAP2DU19"/>
<keyword evidence="3" id="KW-1185">Reference proteome</keyword>
<feature type="compositionally biased region" description="Basic and acidic residues" evidence="1">
    <location>
        <begin position="161"/>
        <end position="173"/>
    </location>
</feature>
<dbReference type="InterPro" id="IPR015018">
    <property type="entry name" value="DUF1905"/>
</dbReference>
<dbReference type="Gene3D" id="2.40.30.100">
    <property type="entry name" value="AF2212/PG0164-like"/>
    <property type="match status" value="1"/>
</dbReference>
<evidence type="ECO:0000313" key="3">
    <source>
        <dbReference type="Proteomes" id="UP001319200"/>
    </source>
</evidence>
<dbReference type="EMBL" id="JAHESF010000044">
    <property type="protein sequence ID" value="MBT1700619.1"/>
    <property type="molecule type" value="Genomic_DNA"/>
</dbReference>
<sequence length="173" mass="19063">MPRSKSTFSFKGTLSSVKGSMMPSVIFLPEEIVEALPAGKIRTKGTLNGVPFALAPQYKKGGIRFFSVNAALRKAARIRSGDEVDVTFRLVDPSVIEMPEELEAVLAEDDKAMAVWNTFPLGLQRSLVHYIASVRNVDSRIKRSLQMMEKAKAGLLHAQKASKDKPSKKSKDE</sequence>
<dbReference type="Pfam" id="PF13376">
    <property type="entry name" value="OmdA"/>
    <property type="match status" value="1"/>
</dbReference>
<dbReference type="InterPro" id="IPR037079">
    <property type="entry name" value="AF2212/PG0164-like_sf"/>
</dbReference>
<accession>A0AAP2DU19</accession>
<feature type="region of interest" description="Disordered" evidence="1">
    <location>
        <begin position="154"/>
        <end position="173"/>
    </location>
</feature>
<dbReference type="Pfam" id="PF08922">
    <property type="entry name" value="DUF1905"/>
    <property type="match status" value="1"/>
</dbReference>